<sequence length="151" mass="17988">MNTYKLIIPIEPKPQSRPRSSIKNNRIIVREDRNMRVWRRACTMLVKNLYKGPFYETPIKVDVTFFMEAPEKLKKEPSERSRQSTKEKFIRFVKELIWHDKLPDIDNLVKSVFDSITKSNKVWSDDNIICYLVAKKVYSPNPRIEVEITEL</sequence>
<dbReference type="Pfam" id="PF05866">
    <property type="entry name" value="RusA"/>
    <property type="match status" value="1"/>
</dbReference>
<accession>F1Z0R0</accession>
<proteinExistence type="predicted"/>
<organism evidence="1 2">
    <name type="scientific">Streptococcus parauberis NCFD 2020</name>
    <dbReference type="NCBI Taxonomy" id="873447"/>
    <lineage>
        <taxon>Bacteria</taxon>
        <taxon>Bacillati</taxon>
        <taxon>Bacillota</taxon>
        <taxon>Bacilli</taxon>
        <taxon>Lactobacillales</taxon>
        <taxon>Streptococcaceae</taxon>
        <taxon>Streptococcus</taxon>
    </lineage>
</organism>
<dbReference type="Proteomes" id="UP000003732">
    <property type="component" value="Unassembled WGS sequence"/>
</dbReference>
<gene>
    <name evidence="1" type="primary">rusA</name>
    <name evidence="1" type="ORF">SPB_0704</name>
</gene>
<dbReference type="InterPro" id="IPR008822">
    <property type="entry name" value="Endonuclease_RusA-like"/>
</dbReference>
<dbReference type="InterPro" id="IPR036614">
    <property type="entry name" value="RusA-like_sf"/>
</dbReference>
<dbReference type="HOGENOM" id="CLU_124338_3_0_9"/>
<dbReference type="GO" id="GO:0000287">
    <property type="term" value="F:magnesium ion binding"/>
    <property type="evidence" value="ECO:0007669"/>
    <property type="project" value="InterPro"/>
</dbReference>
<dbReference type="SUPFAM" id="SSF103084">
    <property type="entry name" value="Holliday junction resolvase RusA"/>
    <property type="match status" value="1"/>
</dbReference>
<dbReference type="EC" id="3.1.22.4" evidence="1"/>
<dbReference type="Gene3D" id="3.30.1330.70">
    <property type="entry name" value="Holliday junction resolvase RusA"/>
    <property type="match status" value="1"/>
</dbReference>
<dbReference type="GO" id="GO:0006281">
    <property type="term" value="P:DNA repair"/>
    <property type="evidence" value="ECO:0007669"/>
    <property type="project" value="InterPro"/>
</dbReference>
<dbReference type="RefSeq" id="WP_003104457.1">
    <property type="nucleotide sequence ID" value="NZ_AEUT02000001.1"/>
</dbReference>
<dbReference type="AlphaFoldDB" id="F1Z0R0"/>
<keyword evidence="1" id="KW-0378">Hydrolase</keyword>
<comment type="caution">
    <text evidence="1">The sequence shown here is derived from an EMBL/GenBank/DDBJ whole genome shotgun (WGS) entry which is preliminary data.</text>
</comment>
<dbReference type="GO" id="GO:0016787">
    <property type="term" value="F:hydrolase activity"/>
    <property type="evidence" value="ECO:0007669"/>
    <property type="project" value="UniProtKB-KW"/>
</dbReference>
<dbReference type="GeneID" id="61420380"/>
<evidence type="ECO:0000313" key="2">
    <source>
        <dbReference type="Proteomes" id="UP000003732"/>
    </source>
</evidence>
<reference evidence="1 2" key="1">
    <citation type="submission" date="2011-02" db="EMBL/GenBank/DDBJ databases">
        <authorList>
            <person name="Stanhope M.J."/>
            <person name="Durkin A.S."/>
            <person name="Hostetler J."/>
            <person name="Kim M."/>
            <person name="Radune D."/>
            <person name="Singh I."/>
            <person name="Town C.D."/>
        </authorList>
    </citation>
    <scope>NUCLEOTIDE SEQUENCE [LARGE SCALE GENOMIC DNA]</scope>
    <source>
        <strain evidence="1 2">NCFD 2020</strain>
    </source>
</reference>
<evidence type="ECO:0000313" key="1">
    <source>
        <dbReference type="EMBL" id="EGE54177.1"/>
    </source>
</evidence>
<name>F1Z0R0_9STRE</name>
<dbReference type="GO" id="GO:0006310">
    <property type="term" value="P:DNA recombination"/>
    <property type="evidence" value="ECO:0007669"/>
    <property type="project" value="InterPro"/>
</dbReference>
<dbReference type="EMBL" id="AEUT02000001">
    <property type="protein sequence ID" value="EGE54177.1"/>
    <property type="molecule type" value="Genomic_DNA"/>
</dbReference>
<protein>
    <submittedName>
        <fullName evidence="1">Crossover junction endodeoxyribonuclease RusA</fullName>
        <ecNumber evidence="1">3.1.22.4</ecNumber>
    </submittedName>
</protein>
<dbReference type="eggNOG" id="COG4570">
    <property type="taxonomic scope" value="Bacteria"/>
</dbReference>